<feature type="domain" description="Gliding motility protein SprA N-terminal" evidence="1">
    <location>
        <begin position="1220"/>
        <end position="1725"/>
    </location>
</feature>
<dbReference type="Pfam" id="PF14349">
    <property type="entry name" value="SprA_N"/>
    <property type="match status" value="2"/>
</dbReference>
<keyword evidence="3" id="KW-1185">Reference proteome</keyword>
<dbReference type="NCBIfam" id="TIGR04189">
    <property type="entry name" value="surface_SprA"/>
    <property type="match status" value="1"/>
</dbReference>
<feature type="domain" description="Gliding motility protein SprA N-terminal" evidence="1">
    <location>
        <begin position="193"/>
        <end position="488"/>
    </location>
</feature>
<name>A0ABX0QKT4_9BACT</name>
<protein>
    <submittedName>
        <fullName evidence="2">Cell surface protein SprA</fullName>
    </submittedName>
</protein>
<sequence length="2496" mass="281437">MLHSIRSILTGQRGTYLLLTVTLVLVCATGVRAQTPARRGRTTPATQRTPEQIKAAAEAAKATADSIKAIAQERLDSLRAVKNASRRPSVRWTDRYATRFSDRNPRSPYLLRDPRSLNTDFRMLPDRTVTVTERITPRPGVATPSVVNPSVITAPGASTLGTSAPAVAGPVSQTGAPRSNGLIYRPGENVPYSEYNRLQNERIEDRLFRENSARRDGQSAVSGRGLIPKLEVPPVFDRIFGGNNIDFKPNGFVTLDLGYLHQFIDNPAVPVRLRRQGNLIFNEQISINFNGQIGERLGVLANFDTKASFNFENALKVNYRPQGLIPGLGANGLPNLPQVPGLPNLPAFGSRLSNPQLPFTPQNESILQNVEVGNLTWNLNSQLIPGVQNLFGLKLQTRFGKLNATTVLSQQRSKKQEIVLRGGTLNRPFEIRADQYDENRHFFLSQFFRSNYERSLKSLPNITSGVTVTRLEVYVTNRTNTTDQLRNVVGFSDLAEPAPFNRGNPNIQTAVAPGSPADNAANTLFARLKASAPLRNADQTPDVLTGTFGLQRGTDYDMLRGAKRLTDREYRFEPQLGYISLITPLRNDEVLAVSYEYTYQGRRYQVGELTEDYQSQGEDKVLYLKLLKSTTIRNNLQNPMWNLMMKNVYSLNTTALSRQGFQMRIVYKDDVSGIDNPNLQDSKLANIPLVQVFEVDKLNAQLDPQPDGNFDYIEGITVDSRNGKIIFPVLEPFGPFLRNKLQDPIFESKYVFEELYRTTLADAQQIAVKNKFFIRGSFQSGQGQGIDLPYGVKEQSVQVSAGGVPLVAGQDYVVEGQRVRILNESISNSGREIRISFETPDLFQNQIRTLVGARLDYRLTPEINVGMTAMNMRETPSGFLTRVAIGNEPVNNTMLGFDINLRKDSPGLTRFLDRLPFIQTKELSAVQFTGEVAEFIPGVSPRANNNAFIDDFEATRTIFDLTRQPTRWRIGSTPQEFPQGSAGNVLEYGYRRARTSVYSVDQTLYLPDATGGVGSNLTQNDLSNVYERYFLPNVLFPGRSPRQIQQPENILDVAYFPSERGIYNYNPNLNNDGTLPNPRQNFGAVTRAVSSDNDFDNANIENIVFWMMDPFVQGENGKVRGNPDNSQNFPNSTGGILHFNLGDVSEDVIKDGRFNFENGIPIDTTNSRLGGRLADTPWGKAPTQQFVTNAFTNQEGARQKQDIGLDGLNNNEEQAKFKPYLDAVRARVTNQEALRQIESDPSNDDFRYYLGAQADSARYVVARYKSFMGMEGNSPETANDLNNFTSPASSILPDIEDLNSDNTINEQEAYYDYSIDLRPGRLAVGNGYIIDKVNAEGVDWYLFRIPVRNFTNKVGNINGFKSIRFFRMYLTDFAQPVVLRFAQLQMEANQYRRYAGDLTQRGLQDVPEPYDAQFKVSAVNVEENNQVSAEKYVYDVPPGFIRDVDYTQPNNNVQLNEQSMALSVTNLRDGDSRGAFRNTNFDFVNRDRLNMFIHMHNPQDEDGQVGAFLRIGTDYTENYYEIEIPGLKSTRRGPVTVDEIWPSQNELDLAFSELTDLKAARNKQLSRRTGLPFTQPSANQRYNLTIVGNPDLSSVQSIMIGVRNPKSSDEQSKTFTIWVDELRATGINQQSGRAAIGALNLRLADLATITASGRYSSFGFGGVQTKPTERTREEATEFGLTAALSLDKFLPEKWGLKIPFYANYDSRLATPQFDPLDPDMPLEKSIASLPEGNPISPSEYRRLVQDMTTRRGINFSNVRKIRVDPNGKAHFWDIENFGFNYAFNDIRRSNILTGEYIQEQYRGGITYNFTSQPKPFEPFRNVPGLERKYLYWLKDFNLTLLPTIVSIRADIDRSYIKTQLRNADLSTNGISPQFEKYFFFNRYYDLTWNLTKNLVVSYRAAANAIIDEPYGEINTPYQRDSIWRSLQNLGRMKNYQQEIKTTYRIPFDKFPIVNWVQGDLTYNIGYQFTANSFGIKDSLFVPFGNTIRNNREVGIVGRVDLVLLYNKIRTLRWANTPSPPRLNFARNPGSIQEINPGGNQLLKSFVRALMTVRGINVSYNVQENTILPGFLPTPGLFGLDNFGAPGLPFVLGDQNGDIARRAARAGWLSPSTVQNAPFTQAVTKRFLASTTLEPFRDFRINVTANYNRSDNYQEFYRPAISGAGFSSQAPIRNGSYSMSYFSFGTTFERLRVDNTSPIFDKFEAYRDILQQRLNADNPVARDNPNGYNKNSQDVLIPAFFAAYSGSNPWSVKYSPFYNLPFPNWDLNYSGLNKVKPFSKVFTSFNLVHRYTSTYSVGNFVSSLSYEAQFVNLAVNDYNIARQLNENGQFIPIFVMSTMSMSERFGPFIGIRFQTKNRLSGSLEYNRSRDAALNLTNAQVAEVNTKDVTASLGFTKQNVRLPFRVNGAIKRLKNDLTFNCALTLRDTRTIQRKLEAEQIITAGNVNFQVRPQLSYVVNRRLNVNFYFDRTFNDPLVSNSFIRATTSGGVQVRFNLAE</sequence>
<dbReference type="RefSeq" id="WP_166693697.1">
    <property type="nucleotide sequence ID" value="NZ_WAEL01000010.1"/>
</dbReference>
<comment type="caution">
    <text evidence="2">The sequence shown here is derived from an EMBL/GenBank/DDBJ whole genome shotgun (WGS) entry which is preliminary data.</text>
</comment>
<evidence type="ECO:0000313" key="3">
    <source>
        <dbReference type="Proteomes" id="UP000606008"/>
    </source>
</evidence>
<evidence type="ECO:0000313" key="2">
    <source>
        <dbReference type="EMBL" id="NID13044.1"/>
    </source>
</evidence>
<reference evidence="3" key="1">
    <citation type="submission" date="2019-09" db="EMBL/GenBank/DDBJ databases">
        <authorList>
            <person name="Jung D.-H."/>
        </authorList>
    </citation>
    <scope>NUCLEOTIDE SEQUENCE [LARGE SCALE GENOMIC DNA]</scope>
    <source>
        <strain evidence="3">JA-25</strain>
    </source>
</reference>
<proteinExistence type="predicted"/>
<dbReference type="EMBL" id="WAEL01000010">
    <property type="protein sequence ID" value="NID13044.1"/>
    <property type="molecule type" value="Genomic_DNA"/>
</dbReference>
<organism evidence="2 3">
    <name type="scientific">Fibrivirga algicola</name>
    <dbReference type="NCBI Taxonomy" id="2950420"/>
    <lineage>
        <taxon>Bacteria</taxon>
        <taxon>Pseudomonadati</taxon>
        <taxon>Bacteroidota</taxon>
        <taxon>Cytophagia</taxon>
        <taxon>Cytophagales</taxon>
        <taxon>Spirosomataceae</taxon>
        <taxon>Fibrivirga</taxon>
    </lineage>
</organism>
<dbReference type="InterPro" id="IPR025684">
    <property type="entry name" value="SprA_N_dom"/>
</dbReference>
<dbReference type="Proteomes" id="UP000606008">
    <property type="component" value="Unassembled WGS sequence"/>
</dbReference>
<reference evidence="3" key="2">
    <citation type="submission" date="2023-07" db="EMBL/GenBank/DDBJ databases">
        <authorList>
            <person name="Jung D.-H."/>
        </authorList>
    </citation>
    <scope>NUCLEOTIDE SEQUENCE [LARGE SCALE GENOMIC DNA]</scope>
    <source>
        <strain evidence="3">JA-25</strain>
    </source>
</reference>
<evidence type="ECO:0000259" key="1">
    <source>
        <dbReference type="Pfam" id="PF14349"/>
    </source>
</evidence>
<gene>
    <name evidence="2" type="primary">sprA</name>
    <name evidence="2" type="ORF">F7231_22925</name>
</gene>
<dbReference type="InterPro" id="IPR026377">
    <property type="entry name" value="Cell_surface_SprA"/>
</dbReference>
<accession>A0ABX0QKT4</accession>